<proteinExistence type="inferred from homology"/>
<dbReference type="InterPro" id="IPR043129">
    <property type="entry name" value="ATPase_NBD"/>
</dbReference>
<organism evidence="5 6">
    <name type="scientific">Teladorsagia circumcincta</name>
    <name type="common">Brown stomach worm</name>
    <name type="synonym">Ostertagia circumcincta</name>
    <dbReference type="NCBI Taxonomy" id="45464"/>
    <lineage>
        <taxon>Eukaryota</taxon>
        <taxon>Metazoa</taxon>
        <taxon>Ecdysozoa</taxon>
        <taxon>Nematoda</taxon>
        <taxon>Chromadorea</taxon>
        <taxon>Rhabditida</taxon>
        <taxon>Rhabditina</taxon>
        <taxon>Rhabditomorpha</taxon>
        <taxon>Strongyloidea</taxon>
        <taxon>Trichostrongylidae</taxon>
        <taxon>Teladorsagia</taxon>
    </lineage>
</organism>
<keyword evidence="2" id="KW-0808">Transferase</keyword>
<evidence type="ECO:0000256" key="1">
    <source>
        <dbReference type="ARBA" id="ARBA00009156"/>
    </source>
</evidence>
<dbReference type="GO" id="GO:0005829">
    <property type="term" value="C:cytosol"/>
    <property type="evidence" value="ECO:0007669"/>
    <property type="project" value="TreeGrafter"/>
</dbReference>
<dbReference type="AlphaFoldDB" id="A0A2G9UGL3"/>
<evidence type="ECO:0000256" key="3">
    <source>
        <dbReference type="ARBA" id="ARBA00022777"/>
    </source>
</evidence>
<dbReference type="GO" id="GO:0004856">
    <property type="term" value="F:D-xylulokinase activity"/>
    <property type="evidence" value="ECO:0007669"/>
    <property type="project" value="TreeGrafter"/>
</dbReference>
<reference evidence="5 6" key="1">
    <citation type="submission" date="2015-09" db="EMBL/GenBank/DDBJ databases">
        <title>Draft genome of the parasitic nematode Teladorsagia circumcincta isolate WARC Sus (inbred).</title>
        <authorList>
            <person name="Mitreva M."/>
        </authorList>
    </citation>
    <scope>NUCLEOTIDE SEQUENCE [LARGE SCALE GENOMIC DNA]</scope>
    <source>
        <strain evidence="5 6">S</strain>
    </source>
</reference>
<protein>
    <recommendedName>
        <fullName evidence="4">Carbohydrate kinase FGGY C-terminal domain-containing protein</fullName>
    </recommendedName>
</protein>
<evidence type="ECO:0000259" key="4">
    <source>
        <dbReference type="Pfam" id="PF02782"/>
    </source>
</evidence>
<evidence type="ECO:0000313" key="5">
    <source>
        <dbReference type="EMBL" id="PIO69316.1"/>
    </source>
</evidence>
<keyword evidence="6" id="KW-1185">Reference proteome</keyword>
<dbReference type="Pfam" id="PF02782">
    <property type="entry name" value="FGGY_C"/>
    <property type="match status" value="1"/>
</dbReference>
<dbReference type="GO" id="GO:0005997">
    <property type="term" value="P:xylulose metabolic process"/>
    <property type="evidence" value="ECO:0007669"/>
    <property type="project" value="TreeGrafter"/>
</dbReference>
<dbReference type="PANTHER" id="PTHR10196">
    <property type="entry name" value="SUGAR KINASE"/>
    <property type="match status" value="1"/>
</dbReference>
<evidence type="ECO:0000256" key="2">
    <source>
        <dbReference type="ARBA" id="ARBA00022679"/>
    </source>
</evidence>
<accession>A0A2G9UGL3</accession>
<keyword evidence="3" id="KW-0418">Kinase</keyword>
<sequence length="300" mass="33640">MMKKNEKSKKAFIPMIPDKRGLALPPQSVLTNRLFHLALWILRFDWHYYRQHGTVYWAYGAAEKLGSLSPHNTLAGGLGENMARITGSRAHHRFSGPQIKKVLETNEEAWNECEGPVSKYMVERYGFSNDCTVLPFLGDNPGLYFDEDEIAPRVKRGDFRYQKDGNSYSIVEEFAPETEARALLEGQSLLKLMYAKTMGCTTGKGRLFLTGGASANPDLQRILSDVFAMDTYVLNVPDSAALGGAMLARYAYYSPSSPYSDYYKSTCVAKVAEPNPENSQIYEQMLDDFSALCQSIPVMD</sequence>
<gene>
    <name evidence="5" type="ORF">TELCIR_08864</name>
</gene>
<dbReference type="PANTHER" id="PTHR10196:SF57">
    <property type="entry name" value="XYLULOSE KINASE"/>
    <property type="match status" value="1"/>
</dbReference>
<dbReference type="Proteomes" id="UP000230423">
    <property type="component" value="Unassembled WGS sequence"/>
</dbReference>
<dbReference type="OrthoDB" id="1728974at2759"/>
<dbReference type="InterPro" id="IPR018485">
    <property type="entry name" value="FGGY_C"/>
</dbReference>
<name>A0A2G9UGL3_TELCI</name>
<evidence type="ECO:0000313" key="6">
    <source>
        <dbReference type="Proteomes" id="UP000230423"/>
    </source>
</evidence>
<dbReference type="EMBL" id="KZ346706">
    <property type="protein sequence ID" value="PIO69316.1"/>
    <property type="molecule type" value="Genomic_DNA"/>
</dbReference>
<dbReference type="Gene3D" id="3.30.420.40">
    <property type="match status" value="1"/>
</dbReference>
<comment type="similarity">
    <text evidence="1">Belongs to the FGGY kinase family.</text>
</comment>
<dbReference type="SUPFAM" id="SSF53067">
    <property type="entry name" value="Actin-like ATPase domain"/>
    <property type="match status" value="1"/>
</dbReference>
<feature type="domain" description="Carbohydrate kinase FGGY C-terminal" evidence="4">
    <location>
        <begin position="172"/>
        <end position="251"/>
    </location>
</feature>